<protein>
    <submittedName>
        <fullName evidence="1">Uncharacterized protein</fullName>
    </submittedName>
</protein>
<sequence length="109" mass="12371">MRVLGLKPLEWVTVQKPEGCCREYGLSGRAEMLTELFKYISSHLGRKQSAAVMQNERRLCNYPCHAFRFGDKSGLGYAADVRLGDFLCSLFLLVPLRSHFVEIIVVADF</sequence>
<dbReference type="EMBL" id="VSSQ01052662">
    <property type="protein sequence ID" value="MPN06728.1"/>
    <property type="molecule type" value="Genomic_DNA"/>
</dbReference>
<evidence type="ECO:0000313" key="1">
    <source>
        <dbReference type="EMBL" id="MPN06728.1"/>
    </source>
</evidence>
<comment type="caution">
    <text evidence="1">The sequence shown here is derived from an EMBL/GenBank/DDBJ whole genome shotgun (WGS) entry which is preliminary data.</text>
</comment>
<gene>
    <name evidence="1" type="ORF">SDC9_153984</name>
</gene>
<dbReference type="AlphaFoldDB" id="A0A645EXF7"/>
<accession>A0A645EXF7</accession>
<organism evidence="1">
    <name type="scientific">bioreactor metagenome</name>
    <dbReference type="NCBI Taxonomy" id="1076179"/>
    <lineage>
        <taxon>unclassified sequences</taxon>
        <taxon>metagenomes</taxon>
        <taxon>ecological metagenomes</taxon>
    </lineage>
</organism>
<reference evidence="1" key="1">
    <citation type="submission" date="2019-08" db="EMBL/GenBank/DDBJ databases">
        <authorList>
            <person name="Kucharzyk K."/>
            <person name="Murdoch R.W."/>
            <person name="Higgins S."/>
            <person name="Loffler F."/>
        </authorList>
    </citation>
    <scope>NUCLEOTIDE SEQUENCE</scope>
</reference>
<name>A0A645EXF7_9ZZZZ</name>
<proteinExistence type="predicted"/>